<organism evidence="2 3">
    <name type="scientific">Symbiodinium necroappetens</name>
    <dbReference type="NCBI Taxonomy" id="1628268"/>
    <lineage>
        <taxon>Eukaryota</taxon>
        <taxon>Sar</taxon>
        <taxon>Alveolata</taxon>
        <taxon>Dinophyceae</taxon>
        <taxon>Suessiales</taxon>
        <taxon>Symbiodiniaceae</taxon>
        <taxon>Symbiodinium</taxon>
    </lineage>
</organism>
<dbReference type="Proteomes" id="UP000601435">
    <property type="component" value="Unassembled WGS sequence"/>
</dbReference>
<feature type="domain" description="Tyrosine-protein kinase ephrin type A/B receptor-like" evidence="1">
    <location>
        <begin position="82"/>
        <end position="126"/>
    </location>
</feature>
<evidence type="ECO:0000259" key="1">
    <source>
        <dbReference type="Pfam" id="PF07699"/>
    </source>
</evidence>
<keyword evidence="3" id="KW-1185">Reference proteome</keyword>
<dbReference type="Pfam" id="PF07699">
    <property type="entry name" value="Ephrin_rec_like"/>
    <property type="match status" value="1"/>
</dbReference>
<dbReference type="EMBL" id="CAJNJA010016009">
    <property type="protein sequence ID" value="CAE7372575.1"/>
    <property type="molecule type" value="Genomic_DNA"/>
</dbReference>
<feature type="non-terminal residue" evidence="2">
    <location>
        <position position="1"/>
    </location>
</feature>
<evidence type="ECO:0000313" key="2">
    <source>
        <dbReference type="EMBL" id="CAE7372575.1"/>
    </source>
</evidence>
<dbReference type="AlphaFoldDB" id="A0A812Q6A0"/>
<dbReference type="OrthoDB" id="439917at2759"/>
<proteinExistence type="predicted"/>
<comment type="caution">
    <text evidence="2">The sequence shown here is derived from an EMBL/GenBank/DDBJ whole genome shotgun (WGS) entry which is preliminary data.</text>
</comment>
<name>A0A812Q6A0_9DINO</name>
<accession>A0A812Q6A0</accession>
<protein>
    <recommendedName>
        <fullName evidence="1">Tyrosine-protein kinase ephrin type A/B receptor-like domain-containing protein</fullName>
    </recommendedName>
</protein>
<dbReference type="PANTHER" id="PTHR46967:SF2">
    <property type="entry name" value="SUSHI, VON WILLEBRAND FACTOR TYPE A, EGF AND PENTRAXIN DOMAIN-CONTAINING PROTEIN 1-LIKE"/>
    <property type="match status" value="1"/>
</dbReference>
<dbReference type="Gene3D" id="2.10.50.10">
    <property type="entry name" value="Tumor Necrosis Factor Receptor, subunit A, domain 2"/>
    <property type="match status" value="2"/>
</dbReference>
<sequence>NCTLCPAGTFGTAYGADSDDACRGCGPGNFSGEGWTFCETCPLGTISTGNASSCDFCTAGRIAESPGLDVCSPCTAGRYGFNTSTCVDCGPGRYSQELGAEGSESCLACPAGRASAAYGADSPLRC</sequence>
<gene>
    <name evidence="2" type="ORF">SNEC2469_LOCUS10018</name>
</gene>
<reference evidence="2" key="1">
    <citation type="submission" date="2021-02" db="EMBL/GenBank/DDBJ databases">
        <authorList>
            <person name="Dougan E. K."/>
            <person name="Rhodes N."/>
            <person name="Thang M."/>
            <person name="Chan C."/>
        </authorList>
    </citation>
    <scope>NUCLEOTIDE SEQUENCE</scope>
</reference>
<feature type="non-terminal residue" evidence="2">
    <location>
        <position position="126"/>
    </location>
</feature>
<dbReference type="PANTHER" id="PTHR46967">
    <property type="entry name" value="INSULIN-LIKE GROWTH FACTOR BINDING PROTEIN,N-TERMINAL"/>
    <property type="match status" value="1"/>
</dbReference>
<dbReference type="InterPro" id="IPR009030">
    <property type="entry name" value="Growth_fac_rcpt_cys_sf"/>
</dbReference>
<dbReference type="SMART" id="SM01411">
    <property type="entry name" value="Ephrin_rec_like"/>
    <property type="match status" value="2"/>
</dbReference>
<dbReference type="SUPFAM" id="SSF57184">
    <property type="entry name" value="Growth factor receptor domain"/>
    <property type="match status" value="1"/>
</dbReference>
<dbReference type="InterPro" id="IPR011641">
    <property type="entry name" value="Tyr-kin_ephrin_A/B_rcpt-like"/>
</dbReference>
<evidence type="ECO:0000313" key="3">
    <source>
        <dbReference type="Proteomes" id="UP000601435"/>
    </source>
</evidence>